<sequence>MTRRSSRETARPIGVHEQPAVDRLRGRQAEAAVNDTRVLNAAREIFATAGWEAPVSLVAQRAGVGMGSLYRRYGSKENLLRHLCLLSLQQMVTEAETALNDSAGSDWQKFESFVRSCVSHRAGAFGPIAGHLPPSIEMTRAAERVNHRVQQLVRRTQRAGALRSDVTPVDVYQLLELFSRSERVVGPAPSQGAASDLQTIRHERILTVLLAGFRPEAAAVQPLPRATSWRSYRARWVTPASERPDPS</sequence>
<dbReference type="RefSeq" id="WP_311421940.1">
    <property type="nucleotide sequence ID" value="NZ_JAVREH010000004.1"/>
</dbReference>
<dbReference type="PROSITE" id="PS50977">
    <property type="entry name" value="HTH_TETR_2"/>
    <property type="match status" value="1"/>
</dbReference>
<feature type="DNA-binding region" description="H-T-H motif" evidence="4">
    <location>
        <begin position="54"/>
        <end position="73"/>
    </location>
</feature>
<dbReference type="InterPro" id="IPR001647">
    <property type="entry name" value="HTH_TetR"/>
</dbReference>
<evidence type="ECO:0000256" key="1">
    <source>
        <dbReference type="ARBA" id="ARBA00023015"/>
    </source>
</evidence>
<accession>A0ABU2J7U6</accession>
<organism evidence="6 7">
    <name type="scientific">Jatrophihabitans lederbergiae</name>
    <dbReference type="NCBI Taxonomy" id="3075547"/>
    <lineage>
        <taxon>Bacteria</taxon>
        <taxon>Bacillati</taxon>
        <taxon>Actinomycetota</taxon>
        <taxon>Actinomycetes</taxon>
        <taxon>Jatrophihabitantales</taxon>
        <taxon>Jatrophihabitantaceae</taxon>
        <taxon>Jatrophihabitans</taxon>
    </lineage>
</organism>
<dbReference type="Gene3D" id="1.10.357.10">
    <property type="entry name" value="Tetracycline Repressor, domain 2"/>
    <property type="match status" value="1"/>
</dbReference>
<keyword evidence="2 4" id="KW-0238">DNA-binding</keyword>
<dbReference type="InterPro" id="IPR049445">
    <property type="entry name" value="TetR_SbtR-like_C"/>
</dbReference>
<keyword evidence="1" id="KW-0805">Transcription regulation</keyword>
<reference evidence="7" key="1">
    <citation type="submission" date="2023-07" db="EMBL/GenBank/DDBJ databases">
        <title>30 novel species of actinomycetes from the DSMZ collection.</title>
        <authorList>
            <person name="Nouioui I."/>
        </authorList>
    </citation>
    <scope>NUCLEOTIDE SEQUENCE [LARGE SCALE GENOMIC DNA]</scope>
    <source>
        <strain evidence="7">DSM 44399</strain>
    </source>
</reference>
<dbReference type="Pfam" id="PF21597">
    <property type="entry name" value="TetR_C_43"/>
    <property type="match status" value="1"/>
</dbReference>
<feature type="domain" description="HTH tetR-type" evidence="5">
    <location>
        <begin position="32"/>
        <end position="91"/>
    </location>
</feature>
<comment type="caution">
    <text evidence="6">The sequence shown here is derived from an EMBL/GenBank/DDBJ whole genome shotgun (WGS) entry which is preliminary data.</text>
</comment>
<evidence type="ECO:0000256" key="2">
    <source>
        <dbReference type="ARBA" id="ARBA00023125"/>
    </source>
</evidence>
<dbReference type="InterPro" id="IPR050109">
    <property type="entry name" value="HTH-type_TetR-like_transc_reg"/>
</dbReference>
<dbReference type="EMBL" id="JAVREH010000004">
    <property type="protein sequence ID" value="MDT0260788.1"/>
    <property type="molecule type" value="Genomic_DNA"/>
</dbReference>
<gene>
    <name evidence="6" type="ORF">RM423_05200</name>
</gene>
<dbReference type="SUPFAM" id="SSF48498">
    <property type="entry name" value="Tetracyclin repressor-like, C-terminal domain"/>
    <property type="match status" value="1"/>
</dbReference>
<dbReference type="InterPro" id="IPR036271">
    <property type="entry name" value="Tet_transcr_reg_TetR-rel_C_sf"/>
</dbReference>
<evidence type="ECO:0000259" key="5">
    <source>
        <dbReference type="PROSITE" id="PS50977"/>
    </source>
</evidence>
<evidence type="ECO:0000313" key="6">
    <source>
        <dbReference type="EMBL" id="MDT0260788.1"/>
    </source>
</evidence>
<evidence type="ECO:0000256" key="3">
    <source>
        <dbReference type="ARBA" id="ARBA00023163"/>
    </source>
</evidence>
<name>A0ABU2J7U6_9ACTN</name>
<protein>
    <submittedName>
        <fullName evidence="6">Helix-turn-helix domain-containing protein</fullName>
    </submittedName>
</protein>
<evidence type="ECO:0000313" key="7">
    <source>
        <dbReference type="Proteomes" id="UP001183176"/>
    </source>
</evidence>
<dbReference type="Proteomes" id="UP001183176">
    <property type="component" value="Unassembled WGS sequence"/>
</dbReference>
<dbReference type="PRINTS" id="PR00455">
    <property type="entry name" value="HTHTETR"/>
</dbReference>
<dbReference type="SUPFAM" id="SSF46689">
    <property type="entry name" value="Homeodomain-like"/>
    <property type="match status" value="1"/>
</dbReference>
<keyword evidence="7" id="KW-1185">Reference proteome</keyword>
<dbReference type="PANTHER" id="PTHR30055:SF234">
    <property type="entry name" value="HTH-TYPE TRANSCRIPTIONAL REGULATOR BETI"/>
    <property type="match status" value="1"/>
</dbReference>
<dbReference type="Pfam" id="PF00440">
    <property type="entry name" value="TetR_N"/>
    <property type="match status" value="1"/>
</dbReference>
<keyword evidence="3" id="KW-0804">Transcription</keyword>
<dbReference type="PANTHER" id="PTHR30055">
    <property type="entry name" value="HTH-TYPE TRANSCRIPTIONAL REGULATOR RUTR"/>
    <property type="match status" value="1"/>
</dbReference>
<proteinExistence type="predicted"/>
<evidence type="ECO:0000256" key="4">
    <source>
        <dbReference type="PROSITE-ProRule" id="PRU00335"/>
    </source>
</evidence>
<dbReference type="InterPro" id="IPR009057">
    <property type="entry name" value="Homeodomain-like_sf"/>
</dbReference>